<dbReference type="eggNOG" id="ENOG502Z83H">
    <property type="taxonomic scope" value="Bacteria"/>
</dbReference>
<dbReference type="Proteomes" id="UP000187166">
    <property type="component" value="Unassembled WGS sequence"/>
</dbReference>
<evidence type="ECO:0000313" key="2">
    <source>
        <dbReference type="Proteomes" id="UP000187166"/>
    </source>
</evidence>
<evidence type="ECO:0000313" key="1">
    <source>
        <dbReference type="EMBL" id="OLR65195.1"/>
    </source>
</evidence>
<dbReference type="AlphaFoldDB" id="A0A1U7M0K1"/>
<accession>A0A1U7M0K1</accession>
<keyword evidence="2" id="KW-1185">Reference proteome</keyword>
<proteinExistence type="predicted"/>
<dbReference type="STRING" id="1465756.BIV18_06545"/>
<protein>
    <submittedName>
        <fullName evidence="1">Uncharacterized protein</fullName>
    </submittedName>
</protein>
<gene>
    <name evidence="1" type="ORF">BIV18_06545</name>
</gene>
<dbReference type="EMBL" id="MJIH01000001">
    <property type="protein sequence ID" value="OLR65195.1"/>
    <property type="molecule type" value="Genomic_DNA"/>
</dbReference>
<name>A0A1U7M0K1_9FIRM</name>
<comment type="caution">
    <text evidence="1">The sequence shown here is derived from an EMBL/GenBank/DDBJ whole genome shotgun (WGS) entry which is preliminary data.</text>
</comment>
<sequence length="624" mass="71418">MYPTSNEYKTVIKKNSRKFYWTGNIILKDETIIPFTNKDILKGSGYIHRSCSRSSELEIGTVYAGEFGISLFSDIDRYSLEDSKLELFYHQELENKKIETIPMGIFDVTEANRSKKILELKGYDYMLRFDKNFPVTDTFGTAFELLSLSCEKCKVELGMTEDEVKAFVNGEEVLAIYQDHDIETYRDFIHYIASTLGAFAGVSRNGKLVLKKYAESISTEIKKRERFSSSISDFKTRYTAINSTNAKTKIAEYYSLENDDGLTMNLGINPLMQLGLPEKRKRMCEALLTEICKIHHTPFDMVTIGDPSLDVGDRIAISYEEEKIEGLITDIEYKINGKHRILGVGKNPYLSKAKSKNDKNIVGLLNQIESEKLVVHAYSNYSAFSLSTTDTPIIRIEFASNKETEAIFNASILLNIICDTEEKTRKISRKVKKQVEVLNNDGKSYDPPKFEEKEEVEELDFIENIVIPTRLVITYIFNDTKIEHHIPKETYLSGDHILNLFYPLTKLQEKTMNNFSVLIRLESGQAMIGKDNAIAAISGQSLGSTEAWDGKLKIDESWKKIELSHSFLIRKLKAEYKVESQVPRSLVFDEKVGRFKYQGLMLGKYKEEITTEFKDKEEEENAQG</sequence>
<reference evidence="1 2" key="1">
    <citation type="journal article" date="2016" name="Appl. Environ. Microbiol.">
        <title>Function and Phylogeny of Bacterial Butyryl Coenzyme A:Acetate Transferases and Their Diversity in the Proximal Colon of Swine.</title>
        <authorList>
            <person name="Trachsel J."/>
            <person name="Bayles D.O."/>
            <person name="Looft T."/>
            <person name="Levine U.Y."/>
            <person name="Allen H.K."/>
        </authorList>
    </citation>
    <scope>NUCLEOTIDE SEQUENCE [LARGE SCALE GENOMIC DNA]</scope>
    <source>
        <strain evidence="1 2">35-6-1</strain>
    </source>
</reference>
<organism evidence="1 2">
    <name type="scientific">Peptoniphilus porci</name>
    <dbReference type="NCBI Taxonomy" id="2652280"/>
    <lineage>
        <taxon>Bacteria</taxon>
        <taxon>Bacillati</taxon>
        <taxon>Bacillota</taxon>
        <taxon>Tissierellia</taxon>
        <taxon>Tissierellales</taxon>
        <taxon>Peptoniphilaceae</taxon>
        <taxon>Peptoniphilus</taxon>
    </lineage>
</organism>